<gene>
    <name evidence="7" type="ORF">Dsin_006926</name>
</gene>
<keyword evidence="2" id="KW-0805">Transcription regulation</keyword>
<dbReference type="CDD" id="cd00266">
    <property type="entry name" value="MADS_SRF_like"/>
    <property type="match status" value="1"/>
</dbReference>
<keyword evidence="3" id="KW-0238">DNA-binding</keyword>
<evidence type="ECO:0000256" key="1">
    <source>
        <dbReference type="ARBA" id="ARBA00004123"/>
    </source>
</evidence>
<reference evidence="7" key="1">
    <citation type="journal article" date="2023" name="Plant J.">
        <title>Genome sequences and population genomics provide insights into the demographic history, inbreeding, and mutation load of two 'living fossil' tree species of Dipteronia.</title>
        <authorList>
            <person name="Feng Y."/>
            <person name="Comes H.P."/>
            <person name="Chen J."/>
            <person name="Zhu S."/>
            <person name="Lu R."/>
            <person name="Zhang X."/>
            <person name="Li P."/>
            <person name="Qiu J."/>
            <person name="Olsen K.M."/>
            <person name="Qiu Y."/>
        </authorList>
    </citation>
    <scope>NUCLEOTIDE SEQUENCE</scope>
    <source>
        <strain evidence="7">NBL</strain>
    </source>
</reference>
<feature type="domain" description="MADS-box" evidence="6">
    <location>
        <begin position="1"/>
        <end position="50"/>
    </location>
</feature>
<keyword evidence="8" id="KW-1185">Reference proteome</keyword>
<name>A0AAE0EGC8_9ROSI</name>
<evidence type="ECO:0000256" key="2">
    <source>
        <dbReference type="ARBA" id="ARBA00023015"/>
    </source>
</evidence>
<dbReference type="PROSITE" id="PS50066">
    <property type="entry name" value="MADS_BOX_2"/>
    <property type="match status" value="1"/>
</dbReference>
<dbReference type="GO" id="GO:0000981">
    <property type="term" value="F:DNA-binding transcription factor activity, RNA polymerase II-specific"/>
    <property type="evidence" value="ECO:0007669"/>
    <property type="project" value="InterPro"/>
</dbReference>
<dbReference type="GO" id="GO:0046983">
    <property type="term" value="F:protein dimerization activity"/>
    <property type="evidence" value="ECO:0007669"/>
    <property type="project" value="InterPro"/>
</dbReference>
<dbReference type="PANTHER" id="PTHR11945:SF505">
    <property type="entry name" value="MADS-BOX DOMAIN-CONTAINING PROTEIN"/>
    <property type="match status" value="1"/>
</dbReference>
<evidence type="ECO:0000256" key="4">
    <source>
        <dbReference type="ARBA" id="ARBA00023163"/>
    </source>
</evidence>
<dbReference type="SUPFAM" id="SSF55455">
    <property type="entry name" value="SRF-like"/>
    <property type="match status" value="1"/>
</dbReference>
<dbReference type="EMBL" id="JANJYJ010000002">
    <property type="protein sequence ID" value="KAK3227064.1"/>
    <property type="molecule type" value="Genomic_DNA"/>
</dbReference>
<dbReference type="AlphaFoldDB" id="A0AAE0EGC8"/>
<comment type="subcellular location">
    <subcellularLocation>
        <location evidence="1">Nucleus</location>
    </subcellularLocation>
</comment>
<dbReference type="InterPro" id="IPR033897">
    <property type="entry name" value="SRF-like_MADS-box"/>
</dbReference>
<proteinExistence type="predicted"/>
<dbReference type="GO" id="GO:0005634">
    <property type="term" value="C:nucleus"/>
    <property type="evidence" value="ECO:0007669"/>
    <property type="project" value="UniProtKB-SubCell"/>
</dbReference>
<keyword evidence="4" id="KW-0804">Transcription</keyword>
<dbReference type="PANTHER" id="PTHR11945">
    <property type="entry name" value="MADS BOX PROTEIN"/>
    <property type="match status" value="1"/>
</dbReference>
<dbReference type="InterPro" id="IPR002100">
    <property type="entry name" value="TF_MADSbox"/>
</dbReference>
<evidence type="ECO:0000259" key="6">
    <source>
        <dbReference type="PROSITE" id="PS50066"/>
    </source>
</evidence>
<evidence type="ECO:0000256" key="3">
    <source>
        <dbReference type="ARBA" id="ARBA00023125"/>
    </source>
</evidence>
<dbReference type="Proteomes" id="UP001281410">
    <property type="component" value="Unassembled WGS sequence"/>
</dbReference>
<dbReference type="PRINTS" id="PR00404">
    <property type="entry name" value="MADSDOMAIN"/>
</dbReference>
<keyword evidence="5" id="KW-0539">Nucleus</keyword>
<organism evidence="7 8">
    <name type="scientific">Dipteronia sinensis</name>
    <dbReference type="NCBI Taxonomy" id="43782"/>
    <lineage>
        <taxon>Eukaryota</taxon>
        <taxon>Viridiplantae</taxon>
        <taxon>Streptophyta</taxon>
        <taxon>Embryophyta</taxon>
        <taxon>Tracheophyta</taxon>
        <taxon>Spermatophyta</taxon>
        <taxon>Magnoliopsida</taxon>
        <taxon>eudicotyledons</taxon>
        <taxon>Gunneridae</taxon>
        <taxon>Pentapetalae</taxon>
        <taxon>rosids</taxon>
        <taxon>malvids</taxon>
        <taxon>Sapindales</taxon>
        <taxon>Sapindaceae</taxon>
        <taxon>Hippocastanoideae</taxon>
        <taxon>Acereae</taxon>
        <taxon>Dipteronia</taxon>
    </lineage>
</organism>
<evidence type="ECO:0000256" key="5">
    <source>
        <dbReference type="ARBA" id="ARBA00023242"/>
    </source>
</evidence>
<protein>
    <recommendedName>
        <fullName evidence="6">MADS-box domain-containing protein</fullName>
    </recommendedName>
</protein>
<evidence type="ECO:0000313" key="7">
    <source>
        <dbReference type="EMBL" id="KAK3227064.1"/>
    </source>
</evidence>
<comment type="caution">
    <text evidence="7">The sequence shown here is derived from an EMBL/GenBank/DDBJ whole genome shotgun (WGS) entry which is preliminary data.</text>
</comment>
<dbReference type="GO" id="GO:0000978">
    <property type="term" value="F:RNA polymerase II cis-regulatory region sequence-specific DNA binding"/>
    <property type="evidence" value="ECO:0007669"/>
    <property type="project" value="TreeGrafter"/>
</dbReference>
<accession>A0AAE0EGC8</accession>
<evidence type="ECO:0000313" key="8">
    <source>
        <dbReference type="Proteomes" id="UP001281410"/>
    </source>
</evidence>
<dbReference type="GO" id="GO:0045944">
    <property type="term" value="P:positive regulation of transcription by RNA polymerase II"/>
    <property type="evidence" value="ECO:0007669"/>
    <property type="project" value="InterPro"/>
</dbReference>
<dbReference type="Pfam" id="PF00319">
    <property type="entry name" value="SRF-TF"/>
    <property type="match status" value="1"/>
</dbReference>
<dbReference type="Gene3D" id="3.40.1810.10">
    <property type="entry name" value="Transcription factor, MADS-box"/>
    <property type="match status" value="1"/>
</dbReference>
<dbReference type="SMART" id="SM00432">
    <property type="entry name" value="MADS"/>
    <property type="match status" value="1"/>
</dbReference>
<sequence>MARHKIKHELISNESKRKVTFKKRKGDLLKKIDKLTTLCGIMGCAIIYSTFDNRPEIWPSPLELTRMLDRFKELPGESKDKYSGSKDHSW</sequence>
<dbReference type="InterPro" id="IPR036879">
    <property type="entry name" value="TF_MADSbox_sf"/>
</dbReference>